<dbReference type="InterPro" id="IPR036866">
    <property type="entry name" value="RibonucZ/Hydroxyglut_hydro"/>
</dbReference>
<dbReference type="InterPro" id="IPR024623">
    <property type="entry name" value="YtxH"/>
</dbReference>
<dbReference type="Pfam" id="PF12732">
    <property type="entry name" value="YtxH"/>
    <property type="match status" value="1"/>
</dbReference>
<keyword evidence="3" id="KW-0862">Zinc</keyword>
<dbReference type="PANTHER" id="PTHR46018:SF2">
    <property type="entry name" value="ZINC PHOSPHODIESTERASE ELAC PROTEIN 1"/>
    <property type="match status" value="1"/>
</dbReference>
<feature type="region of interest" description="Disordered" evidence="4">
    <location>
        <begin position="161"/>
        <end position="180"/>
    </location>
</feature>
<name>A0ABT8NDZ6_9BACL</name>
<keyword evidence="2" id="KW-0378">Hydrolase</keyword>
<comment type="caution">
    <text evidence="6">The sequence shown here is derived from an EMBL/GenBank/DDBJ whole genome shotgun (WGS) entry which is preliminary data.</text>
</comment>
<dbReference type="Proteomes" id="UP001172142">
    <property type="component" value="Unassembled WGS sequence"/>
</dbReference>
<protein>
    <submittedName>
        <fullName evidence="6">YkuS family protein</fullName>
    </submittedName>
</protein>
<evidence type="ECO:0000259" key="5">
    <source>
        <dbReference type="Pfam" id="PF12706"/>
    </source>
</evidence>
<keyword evidence="1" id="KW-0255">Endonuclease</keyword>
<dbReference type="Gene3D" id="3.60.15.10">
    <property type="entry name" value="Ribonuclease Z/Hydroxyacylglutathione hydrolase-like"/>
    <property type="match status" value="1"/>
</dbReference>
<dbReference type="Pfam" id="PF12706">
    <property type="entry name" value="Lactamase_B_2"/>
    <property type="match status" value="1"/>
</dbReference>
<evidence type="ECO:0000256" key="4">
    <source>
        <dbReference type="SAM" id="MobiDB-lite"/>
    </source>
</evidence>
<evidence type="ECO:0000313" key="7">
    <source>
        <dbReference type="Proteomes" id="UP001172142"/>
    </source>
</evidence>
<dbReference type="InterPro" id="IPR005370">
    <property type="entry name" value="UPF0180"/>
</dbReference>
<keyword evidence="1" id="KW-0540">Nuclease</keyword>
<proteinExistence type="predicted"/>
<dbReference type="CDD" id="cd07719">
    <property type="entry name" value="arylsulfatase_AtsA-like_MBL-fold"/>
    <property type="match status" value="1"/>
</dbReference>
<reference evidence="6 7" key="1">
    <citation type="submission" date="2023-07" db="EMBL/GenBank/DDBJ databases">
        <title>Novel species in genus Planococcus.</title>
        <authorList>
            <person name="Ning S."/>
        </authorList>
    </citation>
    <scope>NUCLEOTIDE SEQUENCE [LARGE SCALE GENOMIC DNA]</scope>
    <source>
        <strain evidence="6 7">N017</strain>
    </source>
</reference>
<evidence type="ECO:0000256" key="3">
    <source>
        <dbReference type="ARBA" id="ARBA00022833"/>
    </source>
</evidence>
<evidence type="ECO:0000313" key="6">
    <source>
        <dbReference type="EMBL" id="MDN7246119.1"/>
    </source>
</evidence>
<feature type="compositionally biased region" description="Polar residues" evidence="4">
    <location>
        <begin position="168"/>
        <end position="180"/>
    </location>
</feature>
<accession>A0ABT8NDZ6</accession>
<dbReference type="InterPro" id="IPR044094">
    <property type="entry name" value="AtsA-like_MBL-fold"/>
</dbReference>
<evidence type="ECO:0000256" key="2">
    <source>
        <dbReference type="ARBA" id="ARBA00022801"/>
    </source>
</evidence>
<sequence length="464" mass="49565">MVKIAVEHPFTDVQRALKKKGYQADMVKRTIEAIDYDAIVVRNQNVFAGSRIEGSLVETRGRSVNEIVEEVEERLQRAGKIAGTANAAKSSSSGSFTSGVITGALVGAAAALLAAPKSGKELQSTVKEKISGDNSDDTGKLDQAKEKALQLTGQLKEKAMEIKDKKGSNGSSAGQQKGKTSAFATVPEGFRVVTVGSGNPLTEIGRNSPSTLVQFKDKYFLVDCGANTTSTLLELGLPAEKITNMLFTHQHVDHNGDFWTFFIDGWQGSDGRRALNLVGPQVQELYDTTVKFFKKDLEYRASLGTAKDGALTNVNITDFTEEHHSLELDGVKITAIPVPHTAPTYAYRFEAEGQSVVISGDLAYTDNLAPFAKGADILVLDGMMTGTFSALSEKAAKNLRDGLEGSHATTEELAKMAADAGAKKAVLTHIGLGGIDTEYVKKAFSDANFKGEIVPAEDGLVINP</sequence>
<dbReference type="InterPro" id="IPR001279">
    <property type="entry name" value="Metallo-B-lactamas"/>
</dbReference>
<dbReference type="RefSeq" id="WP_301856726.1">
    <property type="nucleotide sequence ID" value="NZ_JAUJWU010000003.1"/>
</dbReference>
<gene>
    <name evidence="6" type="ORF">QWY13_11550</name>
</gene>
<keyword evidence="7" id="KW-1185">Reference proteome</keyword>
<dbReference type="PANTHER" id="PTHR46018">
    <property type="entry name" value="ZINC PHOSPHODIESTERASE ELAC PROTEIN 1"/>
    <property type="match status" value="1"/>
</dbReference>
<feature type="domain" description="Metallo-beta-lactamase" evidence="5">
    <location>
        <begin position="220"/>
        <end position="430"/>
    </location>
</feature>
<organism evidence="6 7">
    <name type="scientific">Planococcus shenhongbingii</name>
    <dbReference type="NCBI Taxonomy" id="3058398"/>
    <lineage>
        <taxon>Bacteria</taxon>
        <taxon>Bacillati</taxon>
        <taxon>Bacillota</taxon>
        <taxon>Bacilli</taxon>
        <taxon>Bacillales</taxon>
        <taxon>Caryophanaceae</taxon>
        <taxon>Planococcus</taxon>
    </lineage>
</organism>
<dbReference type="EMBL" id="JAUJWU010000003">
    <property type="protein sequence ID" value="MDN7246119.1"/>
    <property type="molecule type" value="Genomic_DNA"/>
</dbReference>
<dbReference type="Pfam" id="PF03698">
    <property type="entry name" value="UPF0180"/>
    <property type="match status" value="1"/>
</dbReference>
<evidence type="ECO:0000256" key="1">
    <source>
        <dbReference type="ARBA" id="ARBA00022759"/>
    </source>
</evidence>
<dbReference type="SUPFAM" id="SSF56281">
    <property type="entry name" value="Metallo-hydrolase/oxidoreductase"/>
    <property type="match status" value="1"/>
</dbReference>